<keyword evidence="1" id="KW-1133">Transmembrane helix</keyword>
<reference evidence="2 3" key="1">
    <citation type="journal article" date="2016" name="Nat. Commun.">
        <title>Thousands of microbial genomes shed light on interconnected biogeochemical processes in an aquifer system.</title>
        <authorList>
            <person name="Anantharaman K."/>
            <person name="Brown C.T."/>
            <person name="Hug L.A."/>
            <person name="Sharon I."/>
            <person name="Castelle C.J."/>
            <person name="Probst A.J."/>
            <person name="Thomas B.C."/>
            <person name="Singh A."/>
            <person name="Wilkins M.J."/>
            <person name="Karaoz U."/>
            <person name="Brodie E.L."/>
            <person name="Williams K.H."/>
            <person name="Hubbard S.S."/>
            <person name="Banfield J.F."/>
        </authorList>
    </citation>
    <scope>NUCLEOTIDE SEQUENCE [LARGE SCALE GENOMIC DNA]</scope>
</reference>
<evidence type="ECO:0000313" key="3">
    <source>
        <dbReference type="Proteomes" id="UP000178723"/>
    </source>
</evidence>
<organism evidence="2 3">
    <name type="scientific">Candidatus Uhrbacteria bacterium RIFCSPLOWO2_02_FULL_48_12</name>
    <dbReference type="NCBI Taxonomy" id="1802407"/>
    <lineage>
        <taxon>Bacteria</taxon>
        <taxon>Candidatus Uhriibacteriota</taxon>
    </lineage>
</organism>
<dbReference type="EMBL" id="MGEP01000039">
    <property type="protein sequence ID" value="OGL87139.1"/>
    <property type="molecule type" value="Genomic_DNA"/>
</dbReference>
<evidence type="ECO:0000256" key="1">
    <source>
        <dbReference type="SAM" id="Phobius"/>
    </source>
</evidence>
<name>A0A1F7V9D8_9BACT</name>
<keyword evidence="1" id="KW-0812">Transmembrane</keyword>
<dbReference type="AlphaFoldDB" id="A0A1F7V9D8"/>
<gene>
    <name evidence="2" type="ORF">A3I40_02875</name>
</gene>
<feature type="transmembrane region" description="Helical" evidence="1">
    <location>
        <begin position="6"/>
        <end position="23"/>
    </location>
</feature>
<dbReference type="STRING" id="1802407.A3I40_02875"/>
<evidence type="ECO:0000313" key="2">
    <source>
        <dbReference type="EMBL" id="OGL87139.1"/>
    </source>
</evidence>
<feature type="transmembrane region" description="Helical" evidence="1">
    <location>
        <begin position="44"/>
        <end position="62"/>
    </location>
</feature>
<keyword evidence="1" id="KW-0472">Membrane</keyword>
<protein>
    <submittedName>
        <fullName evidence="2">Uncharacterized protein</fullName>
    </submittedName>
</protein>
<proteinExistence type="predicted"/>
<accession>A0A1F7V9D8</accession>
<sequence>MTLGNLVRTAIAIFVIAAAAVAYGEIHELLRNLGMREVDTFRVMLVWMTIAFIVAYKLFQIFDPGTDTAKEA</sequence>
<comment type="caution">
    <text evidence="2">The sequence shown here is derived from an EMBL/GenBank/DDBJ whole genome shotgun (WGS) entry which is preliminary data.</text>
</comment>
<dbReference type="Proteomes" id="UP000178723">
    <property type="component" value="Unassembled WGS sequence"/>
</dbReference>